<name>A0A6I2L5S7_9BURK</name>
<keyword evidence="2" id="KW-0732">Signal</keyword>
<feature type="chain" id="PRO_5026311804" evidence="2">
    <location>
        <begin position="19"/>
        <end position="104"/>
    </location>
</feature>
<feature type="signal peptide" evidence="2">
    <location>
        <begin position="1"/>
        <end position="18"/>
    </location>
</feature>
<dbReference type="AlphaFoldDB" id="A0A6I2L5S7"/>
<accession>A0A6I2L5S7</accession>
<evidence type="ECO:0000313" key="4">
    <source>
        <dbReference type="Proteomes" id="UP000433309"/>
    </source>
</evidence>
<dbReference type="Proteomes" id="UP000433309">
    <property type="component" value="Unassembled WGS sequence"/>
</dbReference>
<feature type="region of interest" description="Disordered" evidence="1">
    <location>
        <begin position="16"/>
        <end position="104"/>
    </location>
</feature>
<comment type="caution">
    <text evidence="3">The sequence shown here is derived from an EMBL/GenBank/DDBJ whole genome shotgun (WGS) entry which is preliminary data.</text>
</comment>
<keyword evidence="4" id="KW-1185">Reference proteome</keyword>
<evidence type="ECO:0000256" key="2">
    <source>
        <dbReference type="SAM" id="SignalP"/>
    </source>
</evidence>
<evidence type="ECO:0000313" key="3">
    <source>
        <dbReference type="EMBL" id="MRW93153.1"/>
    </source>
</evidence>
<protein>
    <submittedName>
        <fullName evidence="3">Uncharacterized protein</fullName>
    </submittedName>
</protein>
<sequence>MKMHIAILVACLSTGAWAQSEPDPAVKSADGKTTPAKQKAAKSPCAGMQGGVDASGGESVEQHSKTSKATANNSAACGKHNGKADKPEAAPTTANPQDDPVTRK</sequence>
<organism evidence="3 4">
    <name type="scientific">Duganella guangzhouensis</name>
    <dbReference type="NCBI Taxonomy" id="2666084"/>
    <lineage>
        <taxon>Bacteria</taxon>
        <taxon>Pseudomonadati</taxon>
        <taxon>Pseudomonadota</taxon>
        <taxon>Betaproteobacteria</taxon>
        <taxon>Burkholderiales</taxon>
        <taxon>Oxalobacteraceae</taxon>
        <taxon>Telluria group</taxon>
        <taxon>Duganella</taxon>
    </lineage>
</organism>
<gene>
    <name evidence="3" type="ORF">GJ699_24440</name>
</gene>
<reference evidence="3 4" key="1">
    <citation type="submission" date="2019-11" db="EMBL/GenBank/DDBJ databases">
        <title>Novel species isolated from a subtropical stream in China.</title>
        <authorList>
            <person name="Lu H."/>
        </authorList>
    </citation>
    <scope>NUCLEOTIDE SEQUENCE [LARGE SCALE GENOMIC DNA]</scope>
    <source>
        <strain evidence="3 4">FT80W</strain>
    </source>
</reference>
<proteinExistence type="predicted"/>
<dbReference type="RefSeq" id="WP_154381274.1">
    <property type="nucleotide sequence ID" value="NZ_WKJK01000015.1"/>
</dbReference>
<dbReference type="EMBL" id="WKJK01000015">
    <property type="protein sequence ID" value="MRW93153.1"/>
    <property type="molecule type" value="Genomic_DNA"/>
</dbReference>
<evidence type="ECO:0000256" key="1">
    <source>
        <dbReference type="SAM" id="MobiDB-lite"/>
    </source>
</evidence>